<dbReference type="PANTHER" id="PTHR14375:SF2">
    <property type="entry name" value="SIMILAR TO RIKEN CDNA 4931414P19"/>
    <property type="match status" value="1"/>
</dbReference>
<sequence length="133" mass="15553">AQILADIHAQLKGKQPEDVILAGLKTHFTSIKREHDAELNDPGKYREDKLKKKYRSRKQRLYNARTKYIKDGLEEELWAGVNPNDMTDEEDGANNSFKRKTPKDRPLELTELIQKLDRRHEESMAKRDKPALK</sequence>
<dbReference type="PANTHER" id="PTHR14375">
    <property type="entry name" value="SIMILAR TO RIKEN CDNA 4931414P19"/>
    <property type="match status" value="1"/>
</dbReference>
<dbReference type="Proteomes" id="UP000594262">
    <property type="component" value="Unplaced"/>
</dbReference>
<dbReference type="OrthoDB" id="9426338at2759"/>
<dbReference type="EnsemblMetazoa" id="CLYHEMT004094.1">
    <property type="protein sequence ID" value="CLYHEMP004094.1"/>
    <property type="gene ID" value="CLYHEMG004094"/>
</dbReference>
<feature type="region of interest" description="Disordered" evidence="1">
    <location>
        <begin position="80"/>
        <end position="109"/>
    </location>
</feature>
<evidence type="ECO:0000313" key="2">
    <source>
        <dbReference type="EnsemblMetazoa" id="CLYHEMP004094.1"/>
    </source>
</evidence>
<protein>
    <submittedName>
        <fullName evidence="2">Uncharacterized protein</fullName>
    </submittedName>
</protein>
<evidence type="ECO:0000256" key="1">
    <source>
        <dbReference type="SAM" id="MobiDB-lite"/>
    </source>
</evidence>
<keyword evidence="3" id="KW-1185">Reference proteome</keyword>
<organism evidence="2 3">
    <name type="scientific">Clytia hemisphaerica</name>
    <dbReference type="NCBI Taxonomy" id="252671"/>
    <lineage>
        <taxon>Eukaryota</taxon>
        <taxon>Metazoa</taxon>
        <taxon>Cnidaria</taxon>
        <taxon>Hydrozoa</taxon>
        <taxon>Hydroidolina</taxon>
        <taxon>Leptothecata</taxon>
        <taxon>Obeliida</taxon>
        <taxon>Clytiidae</taxon>
        <taxon>Clytia</taxon>
    </lineage>
</organism>
<name>A0A7M5UQG0_9CNID</name>
<dbReference type="InterPro" id="IPR028101">
    <property type="entry name" value="DUF4616"/>
</dbReference>
<reference evidence="2" key="1">
    <citation type="submission" date="2021-01" db="UniProtKB">
        <authorList>
            <consortium name="EnsemblMetazoa"/>
        </authorList>
    </citation>
    <scope>IDENTIFICATION</scope>
</reference>
<dbReference type="Pfam" id="PF15394">
    <property type="entry name" value="DUF4616"/>
    <property type="match status" value="1"/>
</dbReference>
<proteinExistence type="predicted"/>
<accession>A0A7M5UQG0</accession>
<evidence type="ECO:0000313" key="3">
    <source>
        <dbReference type="Proteomes" id="UP000594262"/>
    </source>
</evidence>
<dbReference type="AlphaFoldDB" id="A0A7M5UQG0"/>